<evidence type="ECO:0000256" key="4">
    <source>
        <dbReference type="ARBA" id="ARBA00022679"/>
    </source>
</evidence>
<dbReference type="Gene3D" id="2.10.70.100">
    <property type="match status" value="1"/>
</dbReference>
<feature type="domain" description="CBS" evidence="16">
    <location>
        <begin position="90"/>
        <end position="150"/>
    </location>
</feature>
<evidence type="ECO:0000259" key="16">
    <source>
        <dbReference type="PROSITE" id="PS51371"/>
    </source>
</evidence>
<evidence type="ECO:0000256" key="10">
    <source>
        <dbReference type="PROSITE-ProRule" id="PRU00703"/>
    </source>
</evidence>
<dbReference type="InterPro" id="IPR003594">
    <property type="entry name" value="HATPase_dom"/>
</dbReference>
<dbReference type="InterPro" id="IPR003661">
    <property type="entry name" value="HisK_dim/P_dom"/>
</dbReference>
<evidence type="ECO:0000256" key="6">
    <source>
        <dbReference type="ARBA" id="ARBA00022777"/>
    </source>
</evidence>
<dbReference type="PANTHER" id="PTHR43065">
    <property type="entry name" value="SENSOR HISTIDINE KINASE"/>
    <property type="match status" value="1"/>
</dbReference>
<dbReference type="PROSITE" id="PS50112">
    <property type="entry name" value="PAS"/>
    <property type="match status" value="3"/>
</dbReference>
<feature type="domain" description="PAS" evidence="14">
    <location>
        <begin position="361"/>
        <end position="414"/>
    </location>
</feature>
<dbReference type="SUPFAM" id="SSF54631">
    <property type="entry name" value="CBS-domain pair"/>
    <property type="match status" value="2"/>
</dbReference>
<feature type="coiled-coil region" evidence="11">
    <location>
        <begin position="470"/>
        <end position="497"/>
    </location>
</feature>
<dbReference type="PROSITE" id="PS50109">
    <property type="entry name" value="HIS_KIN"/>
    <property type="match status" value="1"/>
</dbReference>
<dbReference type="InterPro" id="IPR001789">
    <property type="entry name" value="Sig_transdc_resp-reg_receiver"/>
</dbReference>
<dbReference type="AlphaFoldDB" id="A0A1Z4GHV2"/>
<dbReference type="SUPFAM" id="SSF52172">
    <property type="entry name" value="CheY-like"/>
    <property type="match status" value="1"/>
</dbReference>
<dbReference type="Pfam" id="PF00512">
    <property type="entry name" value="HisKA"/>
    <property type="match status" value="1"/>
</dbReference>
<dbReference type="EMBL" id="AP018174">
    <property type="protein sequence ID" value="BAY17070.1"/>
    <property type="molecule type" value="Genomic_DNA"/>
</dbReference>
<dbReference type="Pfam" id="PF08448">
    <property type="entry name" value="PAS_4"/>
    <property type="match status" value="2"/>
</dbReference>
<dbReference type="InterPro" id="IPR000644">
    <property type="entry name" value="CBS_dom"/>
</dbReference>
<dbReference type="CDD" id="cd00130">
    <property type="entry name" value="PAS"/>
    <property type="match status" value="4"/>
</dbReference>
<keyword evidence="6 17" id="KW-0418">Kinase</keyword>
<dbReference type="Proteomes" id="UP000218287">
    <property type="component" value="Chromosome"/>
</dbReference>
<keyword evidence="18" id="KW-1185">Reference proteome</keyword>
<dbReference type="GO" id="GO:0005524">
    <property type="term" value="F:ATP binding"/>
    <property type="evidence" value="ECO:0007669"/>
    <property type="project" value="UniProtKB-KW"/>
</dbReference>
<feature type="domain" description="PAC" evidence="15">
    <location>
        <begin position="687"/>
        <end position="740"/>
    </location>
</feature>
<evidence type="ECO:0000259" key="12">
    <source>
        <dbReference type="PROSITE" id="PS50109"/>
    </source>
</evidence>
<evidence type="ECO:0000256" key="3">
    <source>
        <dbReference type="ARBA" id="ARBA00022553"/>
    </source>
</evidence>
<dbReference type="Gene3D" id="3.30.450.20">
    <property type="entry name" value="PAS domain"/>
    <property type="match status" value="4"/>
</dbReference>
<evidence type="ECO:0000259" key="14">
    <source>
        <dbReference type="PROSITE" id="PS50112"/>
    </source>
</evidence>
<dbReference type="SMART" id="SM00116">
    <property type="entry name" value="CBS"/>
    <property type="match status" value="4"/>
</dbReference>
<feature type="domain" description="PAS" evidence="14">
    <location>
        <begin position="737"/>
        <end position="807"/>
    </location>
</feature>
<dbReference type="Gene3D" id="3.30.565.10">
    <property type="entry name" value="Histidine kinase-like ATPase, C-terminal domain"/>
    <property type="match status" value="1"/>
</dbReference>
<name>A0A1Z4GHV2_9CYAN</name>
<feature type="domain" description="PAS" evidence="14">
    <location>
        <begin position="613"/>
        <end position="685"/>
    </location>
</feature>
<evidence type="ECO:0000256" key="11">
    <source>
        <dbReference type="SAM" id="Coils"/>
    </source>
</evidence>
<dbReference type="PRINTS" id="PR00344">
    <property type="entry name" value="BCTRLSENSOR"/>
</dbReference>
<dbReference type="CDD" id="cd17774">
    <property type="entry name" value="CBS_two-component_sensor_histidine_kinase_repeat2"/>
    <property type="match status" value="1"/>
</dbReference>
<feature type="domain" description="PAC" evidence="15">
    <location>
        <begin position="809"/>
        <end position="861"/>
    </location>
</feature>
<dbReference type="InterPro" id="IPR000014">
    <property type="entry name" value="PAS"/>
</dbReference>
<comment type="catalytic activity">
    <reaction evidence="1">
        <text>ATP + protein L-histidine = ADP + protein N-phospho-L-histidine.</text>
        <dbReference type="EC" id="2.7.13.3"/>
    </reaction>
</comment>
<feature type="domain" description="Response regulatory" evidence="13">
    <location>
        <begin position="1118"/>
        <end position="1232"/>
    </location>
</feature>
<dbReference type="CDD" id="cd00082">
    <property type="entry name" value="HisKA"/>
    <property type="match status" value="1"/>
</dbReference>
<dbReference type="InterPro" id="IPR046342">
    <property type="entry name" value="CBS_dom_sf"/>
</dbReference>
<evidence type="ECO:0000259" key="15">
    <source>
        <dbReference type="PROSITE" id="PS50113"/>
    </source>
</evidence>
<dbReference type="PROSITE" id="PS50110">
    <property type="entry name" value="RESPONSE_REGULATORY"/>
    <property type="match status" value="1"/>
</dbReference>
<dbReference type="InterPro" id="IPR000700">
    <property type="entry name" value="PAS-assoc_C"/>
</dbReference>
<feature type="domain" description="CBS" evidence="16">
    <location>
        <begin position="157"/>
        <end position="216"/>
    </location>
</feature>
<organism evidence="17 18">
    <name type="scientific">Anabaenopsis circularis NIES-21</name>
    <dbReference type="NCBI Taxonomy" id="1085406"/>
    <lineage>
        <taxon>Bacteria</taxon>
        <taxon>Bacillati</taxon>
        <taxon>Cyanobacteriota</taxon>
        <taxon>Cyanophyceae</taxon>
        <taxon>Nostocales</taxon>
        <taxon>Nodulariaceae</taxon>
        <taxon>Anabaenopsis</taxon>
    </lineage>
</organism>
<keyword evidence="11" id="KW-0175">Coiled coil</keyword>
<keyword evidence="3 9" id="KW-0597">Phosphoprotein</keyword>
<feature type="domain" description="Histidine kinase" evidence="12">
    <location>
        <begin position="874"/>
        <end position="1099"/>
    </location>
</feature>
<dbReference type="InterPro" id="IPR004358">
    <property type="entry name" value="Sig_transdc_His_kin-like_C"/>
</dbReference>
<evidence type="ECO:0000256" key="2">
    <source>
        <dbReference type="ARBA" id="ARBA00012438"/>
    </source>
</evidence>
<evidence type="ECO:0000313" key="17">
    <source>
        <dbReference type="EMBL" id="BAY17070.1"/>
    </source>
</evidence>
<dbReference type="Pfam" id="PF00571">
    <property type="entry name" value="CBS"/>
    <property type="match status" value="4"/>
</dbReference>
<dbReference type="Gene3D" id="3.10.580.10">
    <property type="entry name" value="CBS-domain"/>
    <property type="match status" value="2"/>
</dbReference>
<dbReference type="Gene3D" id="3.40.50.2300">
    <property type="match status" value="1"/>
</dbReference>
<keyword evidence="8" id="KW-0902">Two-component regulatory system</keyword>
<dbReference type="SMART" id="SM00091">
    <property type="entry name" value="PAS"/>
    <property type="match status" value="4"/>
</dbReference>
<dbReference type="Pfam" id="PF08447">
    <property type="entry name" value="PAS_3"/>
    <property type="match status" value="1"/>
</dbReference>
<dbReference type="InterPro" id="IPR035965">
    <property type="entry name" value="PAS-like_dom_sf"/>
</dbReference>
<dbReference type="InterPro" id="IPR001610">
    <property type="entry name" value="PAC"/>
</dbReference>
<keyword evidence="10" id="KW-0129">CBS domain</keyword>
<feature type="modified residue" description="4-aspartylphosphate" evidence="9">
    <location>
        <position position="1169"/>
    </location>
</feature>
<dbReference type="Pfam" id="PF00072">
    <property type="entry name" value="Response_reg"/>
    <property type="match status" value="1"/>
</dbReference>
<dbReference type="PROSITE" id="PS50113">
    <property type="entry name" value="PAC"/>
    <property type="match status" value="3"/>
</dbReference>
<dbReference type="Pfam" id="PF02518">
    <property type="entry name" value="HATPase_c"/>
    <property type="match status" value="1"/>
</dbReference>
<dbReference type="InterPro" id="IPR013655">
    <property type="entry name" value="PAS_fold_3"/>
</dbReference>
<keyword evidence="4" id="KW-0808">Transferase</keyword>
<evidence type="ECO:0000313" key="18">
    <source>
        <dbReference type="Proteomes" id="UP000218287"/>
    </source>
</evidence>
<dbReference type="SUPFAM" id="SSF55874">
    <property type="entry name" value="ATPase domain of HSP90 chaperone/DNA topoisomerase II/histidine kinase"/>
    <property type="match status" value="1"/>
</dbReference>
<sequence>MQSLYPLNLPNLEQVIEYFPLTVLPDTLLIDAIALMNPLSNSKVKSASGFSSCVLVVKEKKLVGILTLRDVVRLTGEGVDLSRVKILEVMTQPVMSLTLTCDQNALTALSFMRQHCIRHLPVVDKQGQFVGLITQDRIRLVLQPVHLLKLRYVTEVMVTEVIHALPTTSVLELSQIMSDRQISCVVIIAPQETTLIPVGMITEKDIIQVQLQGLDIARTQAQAMMSTPVLSISPTESLWTVHQLMQEQQVRRLAVVGEQGQLQGLVTQTNLLQVLDPLEIARVIQVLQTKVEEQTVQLRQTNQQLEQEVRQRRQAEKSLRQTQQELELRVAERTAELVVTNARLQQEIEERKQIEARLQQREYQWQALFDHALDAIAIADDEGRYVNVNPAACDLFGVSREELLGSTIADFAEPGFDFTQAWQQFCEQGQMFGEFKLHRPDGTVRETEFAAVANFIPHRHLSILRDVSDRQAMLRDRQQTEETLRESEQRLQLALSIGNIGTWEWNLKTNQVIWSESLFTLFGVTPDTFDVSYENFLNLIVYPEDRELLYQSVLRAIDQQVPHNLEFRFIYPDGTVGWSVCKGQILYDDTTNQPLQMIGVNIDITERKQSELEIRKFVSLADNSTEFIGMCDMNFVPFYVNEAGKQIVGLEDLQQYKETPVREFFFPEDQDFIINEFFPRVLHEGRAEVEIRFRHFKTEEALWMIYSVFSVKDMNDQLIGLATISRDITERKQAQQKIREQAALIDIATDAIFVRDLENRILFWSRGAENLYGWTAEESVGKLTYELFHVESLSQMAAGVKTTLEQGFWQGELEKTTKTGRKIIVASRWTLVHNQFGQSQSILSVNTDITDKKQLEQQFYRAQRLESLGTLASGIAHDLNNVFAPIMMISQLLPSRCKNVDAQTQQLFKTLETSSKHGADLVKQILTFARGTEGKTILLQPGHLLQELAKVIQQTFPKSIEIVKNIPTKTLWMVQGDPTQLEQVFMNLAVNARDAMPNGGMLTITAENRVIDETYSRMRPEAKAGGYILVTVSDTGTGIPPEILDRIFDPFFTTKEVGKGTGLGLSTVLGIVKNCGGFLEVSSQVDKGTQFQVFLPRGEGIVIETTNETDLPRGKGELILVVDDEAVVRQTTQETLADYNYKTLVANDGIEAIALYVEHQPEISTILLDIFMPNMDGLTAIRTLRTLNPKVKIIAVSGLPSNEQKAIAFGANKFLSKPYTATDLLNTLSDVIRINE</sequence>
<dbReference type="SUPFAM" id="SSF55785">
    <property type="entry name" value="PYP-like sensor domain (PAS domain)"/>
    <property type="match status" value="4"/>
</dbReference>
<dbReference type="InterPro" id="IPR036890">
    <property type="entry name" value="HATPase_C_sf"/>
</dbReference>
<keyword evidence="5" id="KW-0547">Nucleotide-binding</keyword>
<evidence type="ECO:0000256" key="5">
    <source>
        <dbReference type="ARBA" id="ARBA00022741"/>
    </source>
</evidence>
<dbReference type="GO" id="GO:0000155">
    <property type="term" value="F:phosphorelay sensor kinase activity"/>
    <property type="evidence" value="ECO:0007669"/>
    <property type="project" value="InterPro"/>
</dbReference>
<proteinExistence type="predicted"/>
<reference evidence="17 18" key="1">
    <citation type="submission" date="2017-06" db="EMBL/GenBank/DDBJ databases">
        <title>Genome sequencing of cyanobaciteial culture collection at National Institute for Environmental Studies (NIES).</title>
        <authorList>
            <person name="Hirose Y."/>
            <person name="Shimura Y."/>
            <person name="Fujisawa T."/>
            <person name="Nakamura Y."/>
            <person name="Kawachi M."/>
        </authorList>
    </citation>
    <scope>NUCLEOTIDE SEQUENCE [LARGE SCALE GENOMIC DNA]</scope>
    <source>
        <strain evidence="17 18">NIES-21</strain>
    </source>
</reference>
<feature type="coiled-coil region" evidence="11">
    <location>
        <begin position="284"/>
        <end position="364"/>
    </location>
</feature>
<evidence type="ECO:0000256" key="9">
    <source>
        <dbReference type="PROSITE-ProRule" id="PRU00169"/>
    </source>
</evidence>
<dbReference type="EC" id="2.7.13.3" evidence="2"/>
<feature type="domain" description="CBS" evidence="16">
    <location>
        <begin position="15"/>
        <end position="81"/>
    </location>
</feature>
<evidence type="ECO:0000256" key="8">
    <source>
        <dbReference type="ARBA" id="ARBA00023012"/>
    </source>
</evidence>
<feature type="domain" description="PAC" evidence="15">
    <location>
        <begin position="563"/>
        <end position="616"/>
    </location>
</feature>
<dbReference type="OrthoDB" id="9788063at2"/>
<evidence type="ECO:0000256" key="7">
    <source>
        <dbReference type="ARBA" id="ARBA00022840"/>
    </source>
</evidence>
<dbReference type="SUPFAM" id="SSF47384">
    <property type="entry name" value="Homodimeric domain of signal transducing histidine kinase"/>
    <property type="match status" value="1"/>
</dbReference>
<protein>
    <recommendedName>
        <fullName evidence="2">histidine kinase</fullName>
        <ecNumber evidence="2">2.7.13.3</ecNumber>
    </recommendedName>
</protein>
<dbReference type="SMART" id="SM00387">
    <property type="entry name" value="HATPase_c"/>
    <property type="match status" value="1"/>
</dbReference>
<feature type="domain" description="CBS" evidence="16">
    <location>
        <begin position="225"/>
        <end position="282"/>
    </location>
</feature>
<dbReference type="InterPro" id="IPR005467">
    <property type="entry name" value="His_kinase_dom"/>
</dbReference>
<gene>
    <name evidence="17" type="ORF">NIES21_29040</name>
</gene>
<dbReference type="Gene3D" id="1.10.287.130">
    <property type="match status" value="1"/>
</dbReference>
<dbReference type="InterPro" id="IPR013767">
    <property type="entry name" value="PAS_fold"/>
</dbReference>
<dbReference type="NCBIfam" id="TIGR00229">
    <property type="entry name" value="sensory_box"/>
    <property type="match status" value="4"/>
</dbReference>
<dbReference type="CDD" id="cd04620">
    <property type="entry name" value="CBS_two-component_sensor_histidine_kinase_repeat1"/>
    <property type="match status" value="1"/>
</dbReference>
<dbReference type="InterPro" id="IPR011006">
    <property type="entry name" value="CheY-like_superfamily"/>
</dbReference>
<dbReference type="Pfam" id="PF00989">
    <property type="entry name" value="PAS"/>
    <property type="match status" value="1"/>
</dbReference>
<dbReference type="InterPro" id="IPR013656">
    <property type="entry name" value="PAS_4"/>
</dbReference>
<evidence type="ECO:0000259" key="13">
    <source>
        <dbReference type="PROSITE" id="PS50110"/>
    </source>
</evidence>
<dbReference type="SMART" id="SM00388">
    <property type="entry name" value="HisKA"/>
    <property type="match status" value="1"/>
</dbReference>
<dbReference type="InterPro" id="IPR036097">
    <property type="entry name" value="HisK_dim/P_sf"/>
</dbReference>
<dbReference type="PROSITE" id="PS51371">
    <property type="entry name" value="CBS"/>
    <property type="match status" value="4"/>
</dbReference>
<dbReference type="PANTHER" id="PTHR43065:SF46">
    <property type="entry name" value="C4-DICARBOXYLATE TRANSPORT SENSOR PROTEIN DCTB"/>
    <property type="match status" value="1"/>
</dbReference>
<evidence type="ECO:0000256" key="1">
    <source>
        <dbReference type="ARBA" id="ARBA00000085"/>
    </source>
</evidence>
<dbReference type="SMART" id="SM00448">
    <property type="entry name" value="REC"/>
    <property type="match status" value="1"/>
</dbReference>
<dbReference type="GO" id="GO:0006355">
    <property type="term" value="P:regulation of DNA-templated transcription"/>
    <property type="evidence" value="ECO:0007669"/>
    <property type="project" value="InterPro"/>
</dbReference>
<accession>A0A1Z4GHV2</accession>
<keyword evidence="7" id="KW-0067">ATP-binding</keyword>
<dbReference type="SMART" id="SM00086">
    <property type="entry name" value="PAC"/>
    <property type="match status" value="4"/>
</dbReference>